<feature type="domain" description="DUF7344" evidence="1">
    <location>
        <begin position="24"/>
        <end position="95"/>
    </location>
</feature>
<sequence>MSEESHNVSALSAREVEPELDAIFELFCEERRRLIVGLVAVHPSGLTLDELATIIAILEPKRDHNKTAHTNDIRQKLKNHASKLSAHGIIEYDDSAVKPGPAFENMHQSVSDITIDWVHGQFGDEQQE</sequence>
<evidence type="ECO:0000259" key="1">
    <source>
        <dbReference type="Pfam" id="PF24035"/>
    </source>
</evidence>
<dbReference type="Pfam" id="PF24035">
    <property type="entry name" value="DUF7344"/>
    <property type="match status" value="1"/>
</dbReference>
<dbReference type="AlphaFoldDB" id="A0A643JNM3"/>
<name>A0A643JNM3_9EURY</name>
<organism evidence="2">
    <name type="scientific">Haloferax sp. CBA1149</name>
    <dbReference type="NCBI Taxonomy" id="2650753"/>
    <lineage>
        <taxon>Archaea</taxon>
        <taxon>Methanobacteriati</taxon>
        <taxon>Methanobacteriota</taxon>
        <taxon>Stenosarchaea group</taxon>
        <taxon>Halobacteria</taxon>
        <taxon>Halobacteriales</taxon>
        <taxon>Haloferacaceae</taxon>
        <taxon>Haloferax</taxon>
    </lineage>
</organism>
<dbReference type="EMBL" id="VZUS01000006">
    <property type="protein sequence ID" value="KAB1184792.1"/>
    <property type="molecule type" value="Genomic_DNA"/>
</dbReference>
<gene>
    <name evidence="2" type="ORF">Hfx1149_17155</name>
</gene>
<proteinExistence type="predicted"/>
<evidence type="ECO:0000313" key="2">
    <source>
        <dbReference type="EMBL" id="KAB1184792.1"/>
    </source>
</evidence>
<dbReference type="RefSeq" id="WP_151139956.1">
    <property type="nucleotide sequence ID" value="NZ_VZUS01000006.1"/>
</dbReference>
<dbReference type="InterPro" id="IPR055768">
    <property type="entry name" value="DUF7344"/>
</dbReference>
<accession>A0A643JNM3</accession>
<comment type="caution">
    <text evidence="2">The sequence shown here is derived from an EMBL/GenBank/DDBJ whole genome shotgun (WGS) entry which is preliminary data.</text>
</comment>
<reference evidence="2" key="1">
    <citation type="submission" date="2019-09" db="EMBL/GenBank/DDBJ databases">
        <title>Genomic analysis of Haloferax sp. CBA1149.</title>
        <authorList>
            <person name="Roh S.W."/>
        </authorList>
    </citation>
    <scope>NUCLEOTIDE SEQUENCE</scope>
    <source>
        <strain evidence="2">CBA1149</strain>
    </source>
</reference>
<protein>
    <recommendedName>
        <fullName evidence="1">DUF7344 domain-containing protein</fullName>
    </recommendedName>
</protein>